<evidence type="ECO:0000313" key="1">
    <source>
        <dbReference type="EMBL" id="KFM60096.1"/>
    </source>
</evidence>
<reference evidence="1 2" key="1">
    <citation type="submission" date="2013-11" db="EMBL/GenBank/DDBJ databases">
        <title>Genome sequencing of Stegodyphus mimosarum.</title>
        <authorList>
            <person name="Bechsgaard J."/>
        </authorList>
    </citation>
    <scope>NUCLEOTIDE SEQUENCE [LARGE SCALE GENOMIC DNA]</scope>
</reference>
<dbReference type="EMBL" id="KK113390">
    <property type="protein sequence ID" value="KFM60096.1"/>
    <property type="molecule type" value="Genomic_DNA"/>
</dbReference>
<sequence length="89" mass="10746">MFFFFRYRVAITRFEIIKFLNQKFVKVLQNMKSAKNKFQIKSCRCPYSVEICVIQTFMALGSVILSQRDKHTYLYADSSLFNFLKYVRF</sequence>
<accession>A0A087T4Q7</accession>
<keyword evidence="2" id="KW-1185">Reference proteome</keyword>
<feature type="non-terminal residue" evidence="1">
    <location>
        <position position="89"/>
    </location>
</feature>
<gene>
    <name evidence="1" type="ORF">X975_19317</name>
</gene>
<protein>
    <submittedName>
        <fullName evidence="1">Uncharacterized protein</fullName>
    </submittedName>
</protein>
<evidence type="ECO:0000313" key="2">
    <source>
        <dbReference type="Proteomes" id="UP000054359"/>
    </source>
</evidence>
<name>A0A087T4Q7_STEMI</name>
<dbReference type="Proteomes" id="UP000054359">
    <property type="component" value="Unassembled WGS sequence"/>
</dbReference>
<dbReference type="AlphaFoldDB" id="A0A087T4Q7"/>
<proteinExistence type="predicted"/>
<organism evidence="1 2">
    <name type="scientific">Stegodyphus mimosarum</name>
    <name type="common">African social velvet spider</name>
    <dbReference type="NCBI Taxonomy" id="407821"/>
    <lineage>
        <taxon>Eukaryota</taxon>
        <taxon>Metazoa</taxon>
        <taxon>Ecdysozoa</taxon>
        <taxon>Arthropoda</taxon>
        <taxon>Chelicerata</taxon>
        <taxon>Arachnida</taxon>
        <taxon>Araneae</taxon>
        <taxon>Araneomorphae</taxon>
        <taxon>Entelegynae</taxon>
        <taxon>Eresoidea</taxon>
        <taxon>Eresidae</taxon>
        <taxon>Stegodyphus</taxon>
    </lineage>
</organism>